<comment type="caution">
    <text evidence="2">The sequence shown here is derived from an EMBL/GenBank/DDBJ whole genome shotgun (WGS) entry which is preliminary data.</text>
</comment>
<organism evidence="2 3">
    <name type="scientific">Natrarchaeobius chitinivorans</name>
    <dbReference type="NCBI Taxonomy" id="1679083"/>
    <lineage>
        <taxon>Archaea</taxon>
        <taxon>Methanobacteriati</taxon>
        <taxon>Methanobacteriota</taxon>
        <taxon>Stenosarchaea group</taxon>
        <taxon>Halobacteria</taxon>
        <taxon>Halobacteriales</taxon>
        <taxon>Natrialbaceae</taxon>
        <taxon>Natrarchaeobius</taxon>
    </lineage>
</organism>
<name>A0A3N6LKV1_NATCH</name>
<dbReference type="EMBL" id="REGA01000048">
    <property type="protein sequence ID" value="RQG89328.1"/>
    <property type="molecule type" value="Genomic_DNA"/>
</dbReference>
<evidence type="ECO:0000313" key="2">
    <source>
        <dbReference type="EMBL" id="RQG89328.1"/>
    </source>
</evidence>
<sequence>MFLLFPWILLHELAHVVAALPWSTQQSITVFPPRASISFEHSSQGAMLVVGLAPTIAGYVLALNVLSTVGWPPWFGVIDVYLLLGWIVLSTPSPQDITAFRQV</sequence>
<accession>A0A3N6LKV1</accession>
<protein>
    <submittedName>
        <fullName evidence="2">Uncharacterized protein</fullName>
    </submittedName>
</protein>
<keyword evidence="1" id="KW-0812">Transmembrane</keyword>
<feature type="transmembrane region" description="Helical" evidence="1">
    <location>
        <begin position="69"/>
        <end position="89"/>
    </location>
</feature>
<gene>
    <name evidence="2" type="ORF">EA473_22225</name>
</gene>
<evidence type="ECO:0000256" key="1">
    <source>
        <dbReference type="SAM" id="Phobius"/>
    </source>
</evidence>
<keyword evidence="1" id="KW-0472">Membrane</keyword>
<proteinExistence type="predicted"/>
<dbReference type="Proteomes" id="UP000282323">
    <property type="component" value="Unassembled WGS sequence"/>
</dbReference>
<keyword evidence="1" id="KW-1133">Transmembrane helix</keyword>
<feature type="transmembrane region" description="Helical" evidence="1">
    <location>
        <begin position="43"/>
        <end position="62"/>
    </location>
</feature>
<keyword evidence="3" id="KW-1185">Reference proteome</keyword>
<reference evidence="2 3" key="1">
    <citation type="submission" date="2018-10" db="EMBL/GenBank/DDBJ databases">
        <title>Natrarchaeobius chitinivorans gen. nov., sp. nov., and Natrarchaeobius haloalkaliphilus sp. nov., alkaliphilic, chitin-utilizing haloarchaea from hypersaline alkaline lakes.</title>
        <authorList>
            <person name="Sorokin D.Y."/>
            <person name="Elcheninov A.G."/>
            <person name="Kostrikina N.A."/>
            <person name="Bale N.J."/>
            <person name="Sinninghe Damste J.S."/>
            <person name="Khijniak T.V."/>
            <person name="Kublanov I.V."/>
            <person name="Toshchakov S.V."/>
        </authorList>
    </citation>
    <scope>NUCLEOTIDE SEQUENCE [LARGE SCALE GENOMIC DNA]</scope>
    <source>
        <strain evidence="2 3">AArcht4T</strain>
    </source>
</reference>
<evidence type="ECO:0000313" key="3">
    <source>
        <dbReference type="Proteomes" id="UP000282323"/>
    </source>
</evidence>
<dbReference type="AlphaFoldDB" id="A0A3N6LKV1"/>